<evidence type="ECO:0000313" key="4">
    <source>
        <dbReference type="Proteomes" id="UP000720189"/>
    </source>
</evidence>
<dbReference type="EMBL" id="JAGMUX010000005">
    <property type="protein sequence ID" value="KAH7259318.1"/>
    <property type="molecule type" value="Genomic_DNA"/>
</dbReference>
<dbReference type="OrthoDB" id="5097819at2759"/>
<feature type="compositionally biased region" description="Low complexity" evidence="1">
    <location>
        <begin position="25"/>
        <end position="40"/>
    </location>
</feature>
<dbReference type="AlphaFoldDB" id="A0A9P9KFA1"/>
<evidence type="ECO:0000256" key="2">
    <source>
        <dbReference type="SAM" id="SignalP"/>
    </source>
</evidence>
<feature type="compositionally biased region" description="Polar residues" evidence="1">
    <location>
        <begin position="133"/>
        <end position="146"/>
    </location>
</feature>
<dbReference type="Gene3D" id="2.60.120.260">
    <property type="entry name" value="Galactose-binding domain-like"/>
    <property type="match status" value="1"/>
</dbReference>
<sequence length="307" mass="32302">MRLAYSILQLLMLYELTSASPCKPSSTLSSVASSRTTSPSETDRTTTDISSTVALETESAISTILSPTILSIETESVTSTAVSPSAFAGETESLSIASSKTTTVAESTTTYEPLVSTTSATTSAATSNDEKSTTTTSAKRQPTNLIRNPGFEDSTFAPWEAPTVADRGWLSVRSDTSRPGSLQCGVFDSSLPPKGGLKRRLIQPLSFAVTQNIDPTEIIVGKEYRFSIFIKATASSGCSVQRLTCGAGVGMGEFGLPSNAWALRAISCTWNQAQLDAGPIVAVTIICTSVTFSIDDAVLIESEASPY</sequence>
<evidence type="ECO:0000313" key="3">
    <source>
        <dbReference type="EMBL" id="KAH7259318.1"/>
    </source>
</evidence>
<evidence type="ECO:0008006" key="5">
    <source>
        <dbReference type="Google" id="ProtNLM"/>
    </source>
</evidence>
<feature type="region of interest" description="Disordered" evidence="1">
    <location>
        <begin position="100"/>
        <end position="158"/>
    </location>
</feature>
<organism evidence="3 4">
    <name type="scientific">Fusarium redolens</name>
    <dbReference type="NCBI Taxonomy" id="48865"/>
    <lineage>
        <taxon>Eukaryota</taxon>
        <taxon>Fungi</taxon>
        <taxon>Dikarya</taxon>
        <taxon>Ascomycota</taxon>
        <taxon>Pezizomycotina</taxon>
        <taxon>Sordariomycetes</taxon>
        <taxon>Hypocreomycetidae</taxon>
        <taxon>Hypocreales</taxon>
        <taxon>Nectriaceae</taxon>
        <taxon>Fusarium</taxon>
        <taxon>Fusarium redolens species complex</taxon>
    </lineage>
</organism>
<dbReference type="RefSeq" id="XP_046052026.1">
    <property type="nucleotide sequence ID" value="XM_046192273.1"/>
</dbReference>
<keyword evidence="4" id="KW-1185">Reference proteome</keyword>
<dbReference type="GeneID" id="70222227"/>
<accession>A0A9P9KFA1</accession>
<reference evidence="3" key="1">
    <citation type="journal article" date="2021" name="Nat. Commun.">
        <title>Genetic determinants of endophytism in the Arabidopsis root mycobiome.</title>
        <authorList>
            <person name="Mesny F."/>
            <person name="Miyauchi S."/>
            <person name="Thiergart T."/>
            <person name="Pickel B."/>
            <person name="Atanasova L."/>
            <person name="Karlsson M."/>
            <person name="Huettel B."/>
            <person name="Barry K.W."/>
            <person name="Haridas S."/>
            <person name="Chen C."/>
            <person name="Bauer D."/>
            <person name="Andreopoulos W."/>
            <person name="Pangilinan J."/>
            <person name="LaButti K."/>
            <person name="Riley R."/>
            <person name="Lipzen A."/>
            <person name="Clum A."/>
            <person name="Drula E."/>
            <person name="Henrissat B."/>
            <person name="Kohler A."/>
            <person name="Grigoriev I.V."/>
            <person name="Martin F.M."/>
            <person name="Hacquard S."/>
        </authorList>
    </citation>
    <scope>NUCLEOTIDE SEQUENCE</scope>
    <source>
        <strain evidence="3">MPI-CAGE-AT-0023</strain>
    </source>
</reference>
<feature type="compositionally biased region" description="Low complexity" evidence="1">
    <location>
        <begin position="100"/>
        <end position="127"/>
    </location>
</feature>
<dbReference type="Proteomes" id="UP000720189">
    <property type="component" value="Unassembled WGS sequence"/>
</dbReference>
<protein>
    <recommendedName>
        <fullName evidence="5">CBM-cenC domain-containing protein</fullName>
    </recommendedName>
</protein>
<gene>
    <name evidence="3" type="ORF">BKA55DRAFT_562371</name>
</gene>
<name>A0A9P9KFA1_FUSRE</name>
<feature type="region of interest" description="Disordered" evidence="1">
    <location>
        <begin position="21"/>
        <end position="48"/>
    </location>
</feature>
<feature type="chain" id="PRO_5040218701" description="CBM-cenC domain-containing protein" evidence="2">
    <location>
        <begin position="20"/>
        <end position="307"/>
    </location>
</feature>
<keyword evidence="2" id="KW-0732">Signal</keyword>
<feature type="signal peptide" evidence="2">
    <location>
        <begin position="1"/>
        <end position="19"/>
    </location>
</feature>
<proteinExistence type="predicted"/>
<comment type="caution">
    <text evidence="3">The sequence shown here is derived from an EMBL/GenBank/DDBJ whole genome shotgun (WGS) entry which is preliminary data.</text>
</comment>
<evidence type="ECO:0000256" key="1">
    <source>
        <dbReference type="SAM" id="MobiDB-lite"/>
    </source>
</evidence>